<comment type="catalytic activity">
    <reaction evidence="8">
        <text>a primary alcohol + NAD(+) = an aldehyde + NADH + H(+)</text>
        <dbReference type="Rhea" id="RHEA:10736"/>
        <dbReference type="ChEBI" id="CHEBI:15378"/>
        <dbReference type="ChEBI" id="CHEBI:15734"/>
        <dbReference type="ChEBI" id="CHEBI:17478"/>
        <dbReference type="ChEBI" id="CHEBI:57540"/>
        <dbReference type="ChEBI" id="CHEBI:57945"/>
        <dbReference type="EC" id="1.1.1.1"/>
    </reaction>
</comment>
<dbReference type="PANTHER" id="PTHR42940">
    <property type="entry name" value="ALCOHOL DEHYDROGENASE 1-RELATED"/>
    <property type="match status" value="1"/>
</dbReference>
<evidence type="ECO:0000256" key="8">
    <source>
        <dbReference type="ARBA" id="ARBA00049243"/>
    </source>
</evidence>
<sequence length="349" mass="36031">MKALVIHEFGGPDVLRLEEMPNPEPAAGEVQVRVSAAIVARTKDVAARAGKPPFAPQIPELPHVLGAEHAGVVDAVGSGVDHRLIGKRVSVSAVLSCGDCRACRAGREEACASFSLIGVHRHGSYAEYCTAPVANVRPLPDDIDFVEAAAMAANGPVARAQLEAGGVGRDSTVLVVGAAGALGSTVAALAAHRGAQVIGVDRLAAKPGCLDALPLTTALDGDSPDLAQQIRAAGGSWGIDCVVDNLGLPVLWNAYRDSIADMGKIIVSGAVSHAPISMHLLPFYLHSQSLIGVRTGNRQQMDAFWQDVTDGFRLPGAMIHGVSWEAAADAHRTVENGTSLGQAVLLVGA</sequence>
<accession>A0A6H9UNG9</accession>
<dbReference type="InterPro" id="IPR013149">
    <property type="entry name" value="ADH-like_C"/>
</dbReference>
<dbReference type="Proteomes" id="UP000442707">
    <property type="component" value="Unassembled WGS sequence"/>
</dbReference>
<dbReference type="Pfam" id="PF00107">
    <property type="entry name" value="ADH_zinc_N"/>
    <property type="match status" value="1"/>
</dbReference>
<dbReference type="SUPFAM" id="SSF51735">
    <property type="entry name" value="NAD(P)-binding Rossmann-fold domains"/>
    <property type="match status" value="1"/>
</dbReference>
<keyword evidence="4" id="KW-0479">Metal-binding</keyword>
<dbReference type="GO" id="GO:0005737">
    <property type="term" value="C:cytoplasm"/>
    <property type="evidence" value="ECO:0007669"/>
    <property type="project" value="TreeGrafter"/>
</dbReference>
<dbReference type="Gene3D" id="3.90.180.10">
    <property type="entry name" value="Medium-chain alcohol dehydrogenases, catalytic domain"/>
    <property type="match status" value="1"/>
</dbReference>
<evidence type="ECO:0000256" key="6">
    <source>
        <dbReference type="ARBA" id="ARBA00023002"/>
    </source>
</evidence>
<dbReference type="InterPro" id="IPR020843">
    <property type="entry name" value="ER"/>
</dbReference>
<reference evidence="10 11" key="1">
    <citation type="submission" date="2019-09" db="EMBL/GenBank/DDBJ databases">
        <title>Screening of Novel Bioactive Compounds from Soil-Associated.</title>
        <authorList>
            <person name="Zhao S."/>
        </authorList>
    </citation>
    <scope>NUCLEOTIDE SEQUENCE [LARGE SCALE GENOMIC DNA]</scope>
    <source>
        <strain evidence="10 11">HIT-DPA4</strain>
    </source>
</reference>
<dbReference type="SUPFAM" id="SSF50129">
    <property type="entry name" value="GroES-like"/>
    <property type="match status" value="1"/>
</dbReference>
<dbReference type="RefSeq" id="WP_150958296.1">
    <property type="nucleotide sequence ID" value="NZ_VZRB01000056.1"/>
</dbReference>
<comment type="cofactor">
    <cofactor evidence="1">
        <name>Zn(2+)</name>
        <dbReference type="ChEBI" id="CHEBI:29105"/>
    </cofactor>
</comment>
<gene>
    <name evidence="10" type="ORF">F7R91_39125</name>
</gene>
<feature type="domain" description="Enoyl reductase (ER)" evidence="9">
    <location>
        <begin position="10"/>
        <end position="345"/>
    </location>
</feature>
<keyword evidence="6" id="KW-0560">Oxidoreductase</keyword>
<dbReference type="EC" id="1.1.1.1" evidence="3"/>
<dbReference type="PANTHER" id="PTHR42940:SF8">
    <property type="entry name" value="VACUOLAR PROTEIN SORTING-ASSOCIATED PROTEIN 11"/>
    <property type="match status" value="1"/>
</dbReference>
<evidence type="ECO:0000313" key="11">
    <source>
        <dbReference type="Proteomes" id="UP000442707"/>
    </source>
</evidence>
<dbReference type="InterPro" id="IPR036291">
    <property type="entry name" value="NAD(P)-bd_dom_sf"/>
</dbReference>
<proteinExistence type="inferred from homology"/>
<keyword evidence="5" id="KW-0862">Zinc</keyword>
<evidence type="ECO:0000256" key="2">
    <source>
        <dbReference type="ARBA" id="ARBA00008072"/>
    </source>
</evidence>
<evidence type="ECO:0000256" key="3">
    <source>
        <dbReference type="ARBA" id="ARBA00013190"/>
    </source>
</evidence>
<comment type="similarity">
    <text evidence="2">Belongs to the zinc-containing alcohol dehydrogenase family.</text>
</comment>
<keyword evidence="11" id="KW-1185">Reference proteome</keyword>
<dbReference type="EMBL" id="VZRB01000056">
    <property type="protein sequence ID" value="KAB1139646.1"/>
    <property type="molecule type" value="Genomic_DNA"/>
</dbReference>
<dbReference type="InterPro" id="IPR013154">
    <property type="entry name" value="ADH-like_N"/>
</dbReference>
<evidence type="ECO:0000256" key="5">
    <source>
        <dbReference type="ARBA" id="ARBA00022833"/>
    </source>
</evidence>
<dbReference type="AlphaFoldDB" id="A0A6H9UNG9"/>
<dbReference type="Pfam" id="PF08240">
    <property type="entry name" value="ADH_N"/>
    <property type="match status" value="1"/>
</dbReference>
<evidence type="ECO:0000256" key="7">
    <source>
        <dbReference type="ARBA" id="ARBA00049164"/>
    </source>
</evidence>
<evidence type="ECO:0000256" key="1">
    <source>
        <dbReference type="ARBA" id="ARBA00001947"/>
    </source>
</evidence>
<protein>
    <recommendedName>
        <fullName evidence="3">alcohol dehydrogenase</fullName>
        <ecNumber evidence="3">1.1.1.1</ecNumber>
    </recommendedName>
</protein>
<dbReference type="GO" id="GO:0046872">
    <property type="term" value="F:metal ion binding"/>
    <property type="evidence" value="ECO:0007669"/>
    <property type="project" value="UniProtKB-KW"/>
</dbReference>
<evidence type="ECO:0000259" key="9">
    <source>
        <dbReference type="SMART" id="SM00829"/>
    </source>
</evidence>
<evidence type="ECO:0000256" key="4">
    <source>
        <dbReference type="ARBA" id="ARBA00022723"/>
    </source>
</evidence>
<organism evidence="10 11">
    <name type="scientific">Streptomyces luteolifulvus</name>
    <dbReference type="NCBI Taxonomy" id="2615112"/>
    <lineage>
        <taxon>Bacteria</taxon>
        <taxon>Bacillati</taxon>
        <taxon>Actinomycetota</taxon>
        <taxon>Actinomycetes</taxon>
        <taxon>Kitasatosporales</taxon>
        <taxon>Streptomycetaceae</taxon>
        <taxon>Streptomyces</taxon>
    </lineage>
</organism>
<comment type="caution">
    <text evidence="10">The sequence shown here is derived from an EMBL/GenBank/DDBJ whole genome shotgun (WGS) entry which is preliminary data.</text>
</comment>
<comment type="catalytic activity">
    <reaction evidence="7">
        <text>a secondary alcohol + NAD(+) = a ketone + NADH + H(+)</text>
        <dbReference type="Rhea" id="RHEA:10740"/>
        <dbReference type="ChEBI" id="CHEBI:15378"/>
        <dbReference type="ChEBI" id="CHEBI:17087"/>
        <dbReference type="ChEBI" id="CHEBI:35681"/>
        <dbReference type="ChEBI" id="CHEBI:57540"/>
        <dbReference type="ChEBI" id="CHEBI:57945"/>
        <dbReference type="EC" id="1.1.1.1"/>
    </reaction>
</comment>
<name>A0A6H9UNG9_9ACTN</name>
<evidence type="ECO:0000313" key="10">
    <source>
        <dbReference type="EMBL" id="KAB1139646.1"/>
    </source>
</evidence>
<dbReference type="InterPro" id="IPR011032">
    <property type="entry name" value="GroES-like_sf"/>
</dbReference>
<dbReference type="SMART" id="SM00829">
    <property type="entry name" value="PKS_ER"/>
    <property type="match status" value="1"/>
</dbReference>
<dbReference type="GO" id="GO:0004022">
    <property type="term" value="F:alcohol dehydrogenase (NAD+) activity"/>
    <property type="evidence" value="ECO:0007669"/>
    <property type="project" value="UniProtKB-EC"/>
</dbReference>